<dbReference type="RefSeq" id="WP_251932840.1">
    <property type="nucleotide sequence ID" value="NZ_CP098747.1"/>
</dbReference>
<evidence type="ECO:0000256" key="10">
    <source>
        <dbReference type="ARBA" id="ARBA00023167"/>
    </source>
</evidence>
<name>A0ABY4VYX2_9PROT</name>
<dbReference type="InterPro" id="IPR019811">
    <property type="entry name" value="HDH_CS"/>
</dbReference>
<evidence type="ECO:0000256" key="1">
    <source>
        <dbReference type="ARBA" id="ARBA00005056"/>
    </source>
</evidence>
<dbReference type="EMBL" id="CP098747">
    <property type="protein sequence ID" value="USG60033.1"/>
    <property type="molecule type" value="Genomic_DNA"/>
</dbReference>
<dbReference type="PROSITE" id="PS51671">
    <property type="entry name" value="ACT"/>
    <property type="match status" value="1"/>
</dbReference>
<accession>A0ABY4VYX2</accession>
<dbReference type="Gene3D" id="3.30.360.10">
    <property type="entry name" value="Dihydrodipicolinate Reductase, domain 2"/>
    <property type="match status" value="1"/>
</dbReference>
<evidence type="ECO:0000256" key="7">
    <source>
        <dbReference type="ARBA" id="ARBA00022697"/>
    </source>
</evidence>
<dbReference type="CDD" id="cd04881">
    <property type="entry name" value="ACT_HSDH-Hom"/>
    <property type="match status" value="1"/>
</dbReference>
<comment type="similarity">
    <text evidence="3 11">Belongs to the homoserine dehydrogenase family.</text>
</comment>
<dbReference type="Gene3D" id="3.40.50.720">
    <property type="entry name" value="NAD(P)-binding Rossmann-like Domain"/>
    <property type="match status" value="1"/>
</dbReference>
<keyword evidence="10" id="KW-0486">Methionine biosynthesis</keyword>
<dbReference type="Gene3D" id="3.30.70.260">
    <property type="match status" value="1"/>
</dbReference>
<dbReference type="InterPro" id="IPR001342">
    <property type="entry name" value="HDH_cat"/>
</dbReference>
<dbReference type="Pfam" id="PF00742">
    <property type="entry name" value="Homoserine_dh"/>
    <property type="match status" value="1"/>
</dbReference>
<evidence type="ECO:0000256" key="8">
    <source>
        <dbReference type="ARBA" id="ARBA00022857"/>
    </source>
</evidence>
<dbReference type="InterPro" id="IPR002912">
    <property type="entry name" value="ACT_dom"/>
</dbReference>
<keyword evidence="9" id="KW-0560">Oxidoreductase</keyword>
<organism evidence="13 14">
    <name type="scientific">Sneathiella marina</name>
    <dbReference type="NCBI Taxonomy" id="2950108"/>
    <lineage>
        <taxon>Bacteria</taxon>
        <taxon>Pseudomonadati</taxon>
        <taxon>Pseudomonadota</taxon>
        <taxon>Alphaproteobacteria</taxon>
        <taxon>Sneathiellales</taxon>
        <taxon>Sneathiellaceae</taxon>
        <taxon>Sneathiella</taxon>
    </lineage>
</organism>
<dbReference type="PANTHER" id="PTHR43331:SF1">
    <property type="entry name" value="HOMOSERINE DEHYDROGENASE"/>
    <property type="match status" value="1"/>
</dbReference>
<evidence type="ECO:0000256" key="3">
    <source>
        <dbReference type="ARBA" id="ARBA00006753"/>
    </source>
</evidence>
<dbReference type="PANTHER" id="PTHR43331">
    <property type="entry name" value="HOMOSERINE DEHYDROGENASE"/>
    <property type="match status" value="1"/>
</dbReference>
<dbReference type="InterPro" id="IPR016204">
    <property type="entry name" value="HDH"/>
</dbReference>
<gene>
    <name evidence="13" type="ORF">NBZ79_12685</name>
</gene>
<dbReference type="SUPFAM" id="SSF55021">
    <property type="entry name" value="ACT-like"/>
    <property type="match status" value="1"/>
</dbReference>
<evidence type="ECO:0000313" key="13">
    <source>
        <dbReference type="EMBL" id="USG60033.1"/>
    </source>
</evidence>
<keyword evidence="7" id="KW-0791">Threonine biosynthesis</keyword>
<dbReference type="InterPro" id="IPR005106">
    <property type="entry name" value="Asp/hSer_DH_NAD-bd"/>
</dbReference>
<proteinExistence type="inferred from homology"/>
<evidence type="ECO:0000256" key="11">
    <source>
        <dbReference type="RuleBase" id="RU004171"/>
    </source>
</evidence>
<protein>
    <recommendedName>
        <fullName evidence="5">Homoserine dehydrogenase</fullName>
        <ecNumber evidence="4">1.1.1.3</ecNumber>
    </recommendedName>
</protein>
<evidence type="ECO:0000256" key="6">
    <source>
        <dbReference type="ARBA" id="ARBA00022605"/>
    </source>
</evidence>
<dbReference type="PIRSF" id="PIRSF000098">
    <property type="entry name" value="Homoser_dehydrog"/>
    <property type="match status" value="1"/>
</dbReference>
<comment type="pathway">
    <text evidence="2">Amino-acid biosynthesis; L-methionine biosynthesis via de novo pathway; L-homoserine from L-aspartate: step 3/3.</text>
</comment>
<evidence type="ECO:0000256" key="4">
    <source>
        <dbReference type="ARBA" id="ARBA00013213"/>
    </source>
</evidence>
<evidence type="ECO:0000256" key="9">
    <source>
        <dbReference type="ARBA" id="ARBA00023002"/>
    </source>
</evidence>
<dbReference type="PROSITE" id="PS01042">
    <property type="entry name" value="HOMOSER_DHGENASE"/>
    <property type="match status" value="1"/>
</dbReference>
<reference evidence="13" key="1">
    <citation type="submission" date="2022-06" db="EMBL/GenBank/DDBJ databases">
        <title>Sneathiella actinostolidae sp. nov., isolated from a sea anemonein the Western Pacific Ocean.</title>
        <authorList>
            <person name="Wei M.J."/>
        </authorList>
    </citation>
    <scope>NUCLEOTIDE SEQUENCE</scope>
    <source>
        <strain evidence="13">PHK-P5</strain>
    </source>
</reference>
<keyword evidence="14" id="KW-1185">Reference proteome</keyword>
<dbReference type="SUPFAM" id="SSF55347">
    <property type="entry name" value="Glyceraldehyde-3-phosphate dehydrogenase-like, C-terminal domain"/>
    <property type="match status" value="1"/>
</dbReference>
<evidence type="ECO:0000256" key="5">
    <source>
        <dbReference type="ARBA" id="ARBA00013376"/>
    </source>
</evidence>
<keyword evidence="6" id="KW-0028">Amino-acid biosynthesis</keyword>
<dbReference type="InterPro" id="IPR036291">
    <property type="entry name" value="NAD(P)-bd_dom_sf"/>
</dbReference>
<dbReference type="SUPFAM" id="SSF51735">
    <property type="entry name" value="NAD(P)-binding Rossmann-fold domains"/>
    <property type="match status" value="1"/>
</dbReference>
<evidence type="ECO:0000259" key="12">
    <source>
        <dbReference type="PROSITE" id="PS51671"/>
    </source>
</evidence>
<comment type="pathway">
    <text evidence="1">Amino-acid biosynthesis; L-threonine biosynthesis; L-threonine from L-aspartate: step 3/5.</text>
</comment>
<evidence type="ECO:0000313" key="14">
    <source>
        <dbReference type="Proteomes" id="UP001056291"/>
    </source>
</evidence>
<feature type="domain" description="ACT" evidence="12">
    <location>
        <begin position="351"/>
        <end position="426"/>
    </location>
</feature>
<dbReference type="InterPro" id="IPR045865">
    <property type="entry name" value="ACT-like_dom_sf"/>
</dbReference>
<dbReference type="Pfam" id="PF03447">
    <property type="entry name" value="NAD_binding_3"/>
    <property type="match status" value="1"/>
</dbReference>
<dbReference type="Pfam" id="PF01842">
    <property type="entry name" value="ACT"/>
    <property type="match status" value="1"/>
</dbReference>
<sequence>MTNKIKIGVAGLGTVGAGVLKIINAHGELLQARTGTRLEVTAVSGRDRNKDRGVPIEGLAWYDNAADMAKDPDVDVVLELIGGSDGVAKDLCVSALTLGKHVVTANKALLAIHGTELAELAEKHGVSLAYEAAVAGGIPIVKALREGLAGNAISRVYGILNGTCNYILTEMEETGGEFDNILQDAQKLGYAEADPSFDVDGVDTAHKLAILTSLAFGTPVDFNSVYIEGIRDVTAADIAAAQEFGYRIKLLGVSRRTDKGIEQRVHPCMVRTDTAIANVSGVFNAVVADGDFVDSTVYVGRGAGEGPTASAVVADIVDIAIGRHSATFGIPVEEMSPLPMASIESHVGCYYVCLTVYDRPGVIADVSAVFRDENISIESLLQRGRSESEAVSVILVTHEAQEASVVRALSKIEKFAHSVATPRMIRIVSL</sequence>
<evidence type="ECO:0000256" key="2">
    <source>
        <dbReference type="ARBA" id="ARBA00005062"/>
    </source>
</evidence>
<dbReference type="EC" id="1.1.1.3" evidence="4"/>
<keyword evidence="8" id="KW-0521">NADP</keyword>
<dbReference type="Proteomes" id="UP001056291">
    <property type="component" value="Chromosome"/>
</dbReference>
<dbReference type="NCBIfam" id="NF004976">
    <property type="entry name" value="PRK06349.1"/>
    <property type="match status" value="1"/>
</dbReference>